<evidence type="ECO:0000313" key="2">
    <source>
        <dbReference type="Proteomes" id="UP000826656"/>
    </source>
</evidence>
<proteinExistence type="predicted"/>
<protein>
    <submittedName>
        <fullName evidence="1">Uncharacterized protein</fullName>
    </submittedName>
</protein>
<evidence type="ECO:0000313" key="1">
    <source>
        <dbReference type="EMBL" id="KAH0748302.1"/>
    </source>
</evidence>
<organism evidence="1 2">
    <name type="scientific">Solanum tuberosum</name>
    <name type="common">Potato</name>
    <dbReference type="NCBI Taxonomy" id="4113"/>
    <lineage>
        <taxon>Eukaryota</taxon>
        <taxon>Viridiplantae</taxon>
        <taxon>Streptophyta</taxon>
        <taxon>Embryophyta</taxon>
        <taxon>Tracheophyta</taxon>
        <taxon>Spermatophyta</taxon>
        <taxon>Magnoliopsida</taxon>
        <taxon>eudicotyledons</taxon>
        <taxon>Gunneridae</taxon>
        <taxon>Pentapetalae</taxon>
        <taxon>asterids</taxon>
        <taxon>lamiids</taxon>
        <taxon>Solanales</taxon>
        <taxon>Solanaceae</taxon>
        <taxon>Solanoideae</taxon>
        <taxon>Solaneae</taxon>
        <taxon>Solanum</taxon>
    </lineage>
</organism>
<reference evidence="1 2" key="1">
    <citation type="journal article" date="2021" name="bioRxiv">
        <title>Chromosome-scale and haplotype-resolved genome assembly of a tetraploid potato cultivar.</title>
        <authorList>
            <person name="Sun H."/>
            <person name="Jiao W.-B."/>
            <person name="Krause K."/>
            <person name="Campoy J.A."/>
            <person name="Goel M."/>
            <person name="Folz-Donahue K."/>
            <person name="Kukat C."/>
            <person name="Huettel B."/>
            <person name="Schneeberger K."/>
        </authorList>
    </citation>
    <scope>NUCLEOTIDE SEQUENCE [LARGE SCALE GENOMIC DNA]</scope>
    <source>
        <strain evidence="1">SolTubOtavaFocal</strain>
        <tissue evidence="1">Leaves</tissue>
    </source>
</reference>
<dbReference type="EMBL" id="JAIVGD010000019">
    <property type="protein sequence ID" value="KAH0748302.1"/>
    <property type="molecule type" value="Genomic_DNA"/>
</dbReference>
<comment type="caution">
    <text evidence="1">The sequence shown here is derived from an EMBL/GenBank/DDBJ whole genome shotgun (WGS) entry which is preliminary data.</text>
</comment>
<gene>
    <name evidence="1" type="ORF">KY290_027534</name>
</gene>
<name>A0ABQ7UFF6_SOLTU</name>
<sequence>MFLDTRLMVYENEVVEFYVNFNVLEGNVVTSSINGVKLVFDLVRLEKIFNIPTTGLSEYVWSKDVNCMLASKYSQGRVSSTHRKFLRGKMSLFNEFMYELVHKGVLPRGKKRHEASFIDMGIANALESKDSIDCPTLMIKHLARIADSKPGPHVNLLTTMFKAFNVPLGEGRALNRNYMFTRSTLAYCRLLVENN</sequence>
<accession>A0ABQ7UFF6</accession>
<dbReference type="Proteomes" id="UP000826656">
    <property type="component" value="Unassembled WGS sequence"/>
</dbReference>
<keyword evidence="2" id="KW-1185">Reference proteome</keyword>